<evidence type="ECO:0000313" key="1">
    <source>
        <dbReference type="EMBL" id="CUR61672.1"/>
    </source>
</evidence>
<organism evidence="1">
    <name type="scientific">metagenome</name>
    <dbReference type="NCBI Taxonomy" id="256318"/>
    <lineage>
        <taxon>unclassified sequences</taxon>
        <taxon>metagenomes</taxon>
    </lineage>
</organism>
<sequence length="512" mass="53983">MSRITGVVVALATAAAVLTGSTADAGTGAAAQPTAQLPREITGGVELTLADGDLLRVWAAEDHRTVWSRRYDAATAAWSGRAVVLRKKNRACGDVDARTANGAVALIAECDRYGWSEDQAPTSSRALWSADTVTWTSYPLQGEAYEEPGISPDGRRAVWPEHEGYLTFGPEGFTRHAMATRGQEYTATTTITDTGQVSYLYGAGLGRRCGLIALTRTGDGPPSKQVIGFDGACTDSGFANVDSDTALFGDFSDAAQVTVVSRADAGSPWAVTAIAPASAPGLDRAGGRRLPTDFVDARGFPLLALGAGRGEPIRAQAYDPATQTWAPPSVAYDPGGRTCRWGDNWIAEPLAVVAVTVRCGSRSVVLTTSDAVTWQALPMGRHVPGISPDGTYVAVPGPSSTSVISPERGVMTLPLGVTGACDVVVPDGPDGAVLLTAAGRHRGWPTVLQHSSPTGWDRLSRTTLPTFTPTCVEARSSAYDLPYRFDIHSRWEGYTVQVVQRGGEWTTSRSRS</sequence>
<dbReference type="AlphaFoldDB" id="A0A2P2CKM6"/>
<protein>
    <submittedName>
        <fullName evidence="1">Uncharacterized protein</fullName>
    </submittedName>
</protein>
<dbReference type="EMBL" id="CZKB01000019">
    <property type="protein sequence ID" value="CUR61672.1"/>
    <property type="molecule type" value="Genomic_DNA"/>
</dbReference>
<name>A0A2P2CKM6_9ZZZZ</name>
<reference evidence="1" key="1">
    <citation type="submission" date="2015-08" db="EMBL/GenBank/DDBJ databases">
        <authorList>
            <person name="Babu N.S."/>
            <person name="Beckwith C.J."/>
            <person name="Beseler K.G."/>
            <person name="Brison A."/>
            <person name="Carone J.V."/>
            <person name="Caskin T.P."/>
            <person name="Diamond M."/>
            <person name="Durham M.E."/>
            <person name="Foxe J.M."/>
            <person name="Go M."/>
            <person name="Henderson B.A."/>
            <person name="Jones I.B."/>
            <person name="McGettigan J.A."/>
            <person name="Micheletti S.J."/>
            <person name="Nasrallah M.E."/>
            <person name="Ortiz D."/>
            <person name="Piller C.R."/>
            <person name="Privatt S.R."/>
            <person name="Schneider S.L."/>
            <person name="Sharp S."/>
            <person name="Smith T.C."/>
            <person name="Stanton J.D."/>
            <person name="Ullery H.E."/>
            <person name="Wilson R.J."/>
            <person name="Serrano M.G."/>
            <person name="Buck G."/>
            <person name="Lee V."/>
            <person name="Wang Y."/>
            <person name="Carvalho R."/>
            <person name="Voegtly L."/>
            <person name="Shi R."/>
            <person name="Duckworth R."/>
            <person name="Johnson A."/>
            <person name="Loviza R."/>
            <person name="Walstead R."/>
            <person name="Shah Z."/>
            <person name="Kiflezghi M."/>
            <person name="Wade K."/>
            <person name="Ball S.L."/>
            <person name="Bradley K.W."/>
            <person name="Asai D.J."/>
            <person name="Bowman C.A."/>
            <person name="Russell D.A."/>
            <person name="Pope W.H."/>
            <person name="Jacobs-Sera D."/>
            <person name="Hendrix R.W."/>
            <person name="Hatfull G.F."/>
        </authorList>
    </citation>
    <scope>NUCLEOTIDE SEQUENCE</scope>
</reference>
<accession>A0A2P2CKM6</accession>
<proteinExistence type="predicted"/>
<gene>
    <name evidence="1" type="ORF">NOCA1260110</name>
</gene>